<name>A0A2P5A717_PARAD</name>
<accession>A0A2P5A717</accession>
<organism evidence="1 2">
    <name type="scientific">Parasponia andersonii</name>
    <name type="common">Sponia andersonii</name>
    <dbReference type="NCBI Taxonomy" id="3476"/>
    <lineage>
        <taxon>Eukaryota</taxon>
        <taxon>Viridiplantae</taxon>
        <taxon>Streptophyta</taxon>
        <taxon>Embryophyta</taxon>
        <taxon>Tracheophyta</taxon>
        <taxon>Spermatophyta</taxon>
        <taxon>Magnoliopsida</taxon>
        <taxon>eudicotyledons</taxon>
        <taxon>Gunneridae</taxon>
        <taxon>Pentapetalae</taxon>
        <taxon>rosids</taxon>
        <taxon>fabids</taxon>
        <taxon>Rosales</taxon>
        <taxon>Cannabaceae</taxon>
        <taxon>Parasponia</taxon>
    </lineage>
</organism>
<gene>
    <name evidence="1" type="ORF">PanWU01x14_362280</name>
</gene>
<proteinExistence type="predicted"/>
<dbReference type="Proteomes" id="UP000237105">
    <property type="component" value="Unassembled WGS sequence"/>
</dbReference>
<comment type="caution">
    <text evidence="1">The sequence shown here is derived from an EMBL/GenBank/DDBJ whole genome shotgun (WGS) entry which is preliminary data.</text>
</comment>
<protein>
    <submittedName>
        <fullName evidence="1">Uncharacterized protein</fullName>
    </submittedName>
</protein>
<reference evidence="2" key="1">
    <citation type="submission" date="2016-06" db="EMBL/GenBank/DDBJ databases">
        <title>Parallel loss of symbiosis genes in relatives of nitrogen-fixing non-legume Parasponia.</title>
        <authorList>
            <person name="Van Velzen R."/>
            <person name="Holmer R."/>
            <person name="Bu F."/>
            <person name="Rutten L."/>
            <person name="Van Zeijl A."/>
            <person name="Liu W."/>
            <person name="Santuari L."/>
            <person name="Cao Q."/>
            <person name="Sharma T."/>
            <person name="Shen D."/>
            <person name="Roswanjaya Y."/>
            <person name="Wardhani T."/>
            <person name="Kalhor M.S."/>
            <person name="Jansen J."/>
            <person name="Van den Hoogen J."/>
            <person name="Gungor B."/>
            <person name="Hartog M."/>
            <person name="Hontelez J."/>
            <person name="Verver J."/>
            <person name="Yang W.-C."/>
            <person name="Schijlen E."/>
            <person name="Repin R."/>
            <person name="Schilthuizen M."/>
            <person name="Schranz E."/>
            <person name="Heidstra R."/>
            <person name="Miyata K."/>
            <person name="Fedorova E."/>
            <person name="Kohlen W."/>
            <person name="Bisseling T."/>
            <person name="Smit S."/>
            <person name="Geurts R."/>
        </authorList>
    </citation>
    <scope>NUCLEOTIDE SEQUENCE [LARGE SCALE GENOMIC DNA]</scope>
    <source>
        <strain evidence="2">cv. WU1-14</strain>
    </source>
</reference>
<keyword evidence="2" id="KW-1185">Reference proteome</keyword>
<dbReference type="AlphaFoldDB" id="A0A2P5A717"/>
<evidence type="ECO:0000313" key="1">
    <source>
        <dbReference type="EMBL" id="PON32320.1"/>
    </source>
</evidence>
<dbReference type="EMBL" id="JXTB01000831">
    <property type="protein sequence ID" value="PON32320.1"/>
    <property type="molecule type" value="Genomic_DNA"/>
</dbReference>
<sequence length="75" mass="8515">MEAIDKVAIGKPRIQYTPPESCRGLGVRKMNDVNRVFLARWGWLLITSNKSFMGIHCESKVSKEHRFPKGAAENL</sequence>
<evidence type="ECO:0000313" key="2">
    <source>
        <dbReference type="Proteomes" id="UP000237105"/>
    </source>
</evidence>